<dbReference type="PANTHER" id="PTHR16305">
    <property type="entry name" value="TESTICULAR SOLUBLE ADENYLYL CYCLASE"/>
    <property type="match status" value="1"/>
</dbReference>
<accession>A0ABT2JCR8</accession>
<dbReference type="Gene3D" id="1.25.40.10">
    <property type="entry name" value="Tetratricopeptide repeat domain"/>
    <property type="match status" value="2"/>
</dbReference>
<dbReference type="InterPro" id="IPR036388">
    <property type="entry name" value="WH-like_DNA-bd_sf"/>
</dbReference>
<dbReference type="SMART" id="SM00421">
    <property type="entry name" value="HTH_LUXR"/>
    <property type="match status" value="1"/>
</dbReference>
<dbReference type="PROSITE" id="PS50043">
    <property type="entry name" value="HTH_LUXR_2"/>
    <property type="match status" value="1"/>
</dbReference>
<dbReference type="PROSITE" id="PS00622">
    <property type="entry name" value="HTH_LUXR_1"/>
    <property type="match status" value="1"/>
</dbReference>
<dbReference type="Gene3D" id="1.10.10.10">
    <property type="entry name" value="Winged helix-like DNA-binding domain superfamily/Winged helix DNA-binding domain"/>
    <property type="match status" value="1"/>
</dbReference>
<evidence type="ECO:0000256" key="2">
    <source>
        <dbReference type="ARBA" id="ARBA00022840"/>
    </source>
</evidence>
<name>A0ABT2JCR8_9PSEU</name>
<protein>
    <submittedName>
        <fullName evidence="4">AAA family ATPase</fullName>
    </submittedName>
</protein>
<evidence type="ECO:0000259" key="3">
    <source>
        <dbReference type="PROSITE" id="PS50043"/>
    </source>
</evidence>
<dbReference type="PANTHER" id="PTHR16305:SF35">
    <property type="entry name" value="TRANSCRIPTIONAL ACTIVATOR DOMAIN"/>
    <property type="match status" value="1"/>
</dbReference>
<dbReference type="RefSeq" id="WP_260192875.1">
    <property type="nucleotide sequence ID" value="NZ_JAFFZE010000015.1"/>
</dbReference>
<dbReference type="Pfam" id="PF00196">
    <property type="entry name" value="GerE"/>
    <property type="match status" value="1"/>
</dbReference>
<evidence type="ECO:0000313" key="5">
    <source>
        <dbReference type="Proteomes" id="UP001156441"/>
    </source>
</evidence>
<keyword evidence="1" id="KW-0547">Nucleotide-binding</keyword>
<dbReference type="PRINTS" id="PR00038">
    <property type="entry name" value="HTHLUXR"/>
</dbReference>
<proteinExistence type="predicted"/>
<dbReference type="Pfam" id="PF13191">
    <property type="entry name" value="AAA_16"/>
    <property type="match status" value="1"/>
</dbReference>
<dbReference type="EMBL" id="JAFFZE010000015">
    <property type="protein sequence ID" value="MCT2585334.1"/>
    <property type="molecule type" value="Genomic_DNA"/>
</dbReference>
<dbReference type="SUPFAM" id="SSF46894">
    <property type="entry name" value="C-terminal effector domain of the bipartite response regulators"/>
    <property type="match status" value="1"/>
</dbReference>
<dbReference type="SUPFAM" id="SSF48452">
    <property type="entry name" value="TPR-like"/>
    <property type="match status" value="1"/>
</dbReference>
<dbReference type="SUPFAM" id="SSF52540">
    <property type="entry name" value="P-loop containing nucleoside triphosphate hydrolases"/>
    <property type="match status" value="1"/>
</dbReference>
<keyword evidence="5" id="KW-1185">Reference proteome</keyword>
<gene>
    <name evidence="4" type="ORF">JT362_19635</name>
</gene>
<organism evidence="4 5">
    <name type="scientific">Actinophytocola gossypii</name>
    <dbReference type="NCBI Taxonomy" id="2812003"/>
    <lineage>
        <taxon>Bacteria</taxon>
        <taxon>Bacillati</taxon>
        <taxon>Actinomycetota</taxon>
        <taxon>Actinomycetes</taxon>
        <taxon>Pseudonocardiales</taxon>
        <taxon>Pseudonocardiaceae</taxon>
    </lineage>
</organism>
<reference evidence="4 5" key="1">
    <citation type="submission" date="2021-02" db="EMBL/GenBank/DDBJ databases">
        <title>Actinophytocola xerophila sp. nov., isolated from soil of cotton cropping field.</title>
        <authorList>
            <person name="Huang R."/>
            <person name="Chen X."/>
            <person name="Ge X."/>
            <person name="Liu W."/>
        </authorList>
    </citation>
    <scope>NUCLEOTIDE SEQUENCE [LARGE SCALE GENOMIC DNA]</scope>
    <source>
        <strain evidence="4 5">S1-96</strain>
    </source>
</reference>
<dbReference type="InterPro" id="IPR011990">
    <property type="entry name" value="TPR-like_helical_dom_sf"/>
</dbReference>
<comment type="caution">
    <text evidence="4">The sequence shown here is derived from an EMBL/GenBank/DDBJ whole genome shotgun (WGS) entry which is preliminary data.</text>
</comment>
<keyword evidence="2" id="KW-0067">ATP-binding</keyword>
<dbReference type="InterPro" id="IPR041664">
    <property type="entry name" value="AAA_16"/>
</dbReference>
<evidence type="ECO:0000256" key="1">
    <source>
        <dbReference type="ARBA" id="ARBA00022741"/>
    </source>
</evidence>
<dbReference type="CDD" id="cd06170">
    <property type="entry name" value="LuxR_C_like"/>
    <property type="match status" value="1"/>
</dbReference>
<evidence type="ECO:0000313" key="4">
    <source>
        <dbReference type="EMBL" id="MCT2585334.1"/>
    </source>
</evidence>
<dbReference type="InterPro" id="IPR027417">
    <property type="entry name" value="P-loop_NTPase"/>
</dbReference>
<feature type="domain" description="HTH luxR-type" evidence="3">
    <location>
        <begin position="948"/>
        <end position="1013"/>
    </location>
</feature>
<dbReference type="Proteomes" id="UP001156441">
    <property type="component" value="Unassembled WGS sequence"/>
</dbReference>
<dbReference type="InterPro" id="IPR000792">
    <property type="entry name" value="Tscrpt_reg_LuxR_C"/>
</dbReference>
<dbReference type="InterPro" id="IPR016032">
    <property type="entry name" value="Sig_transdc_resp-reg_C-effctor"/>
</dbReference>
<sequence length="1021" mass="109745">MLAVARLGSGIALVARDRELGRLRAALEGAAAGTAAAVLVSGDAGVGKTRLTEELAALARESDALVLTGRCLDAGETGLPYLPFVEAMAQLPDREHSVRAHPALARLLPDLAPVAGVDARDGGMPGMDAVLAGVGARSGAGRPERDIGQLQLFDAVHGLLTDLAADRCVVLVLEDLHWADTSTRALLAFLVSRLRTQRLLIVGTYRGDDLHRRHPLRPLLAELVRLPATERLDLTPFGEADSRVFVAELADEALPEDVVREVAGRSEGNAFFAEELVAAYSARADDVGGVLPATLVDVLLNRVERLSEPAQRVIRVASVAGRRAGHATLLDVAELAEPDLEEALREAVQHHVLVARQDQGVPVYAFRHALMREAVYGDLLPGERVRLHGAYATRLAGRRGHRGVAAALAHHSMESHQLPQALAASVEAAYEAKAAGAPTESLHHLERALKLWDAVPEADRPADTDEAALLRQASHVAGGAGEPERAVAFARQAVKLVDRTGADPELAAMTRRRLASALFVFDGREDESRAVIERAWELARDLPASCEKAWVLAVYASILRGTGDPVDARTYAQLAVRDARAAGEPGVEADALVTLAALDEEDGQLEQSRDRLREAQRLALLDGAPTVELRARHYLGLNHYEHGDLDGAVRVIDEGVERARDTGLTWGSYGFELRALKVLSRYARGDWDESEAAAEPPGRRVSGTVSARIAAVGSHVMIARGRLAEAARLVTELRAEWHRDFQIVASMGAASAELALWRNRPRDGLTHLRTALEWVERLGGSKWTLVNIRLGALGVALCAEVAAAAGRRRGSAEAEAERRAAVEEGRALLGLVRDTARHGRPRTGKLGPEGLAWLARAEAEASRLDGAGDPELWLAAVDAFGYGAVYEQAVCRWRLGDALLRADRRADAGEALRAAEEVASRLGAQPLRDAVRALARRGRLRLGDGPEPRETLDPFTPRERSVLALVALGRTNRQVGAELYISEKTVSVHLSRIMAKLGATRRTEAVAMAYDRGLLDDPAPA</sequence>